<keyword evidence="4" id="KW-0808">Transferase</keyword>
<protein>
    <recommendedName>
        <fullName evidence="6">rRNA methyltransferase 2, mitochondrial</fullName>
    </recommendedName>
</protein>
<reference evidence="11" key="2">
    <citation type="journal article" date="2019" name="Mol. Plant Microbe Interact.">
        <title>Genome sequence resources for four phytopathogenic fungi from the Colletotrichum orbiculare species complex.</title>
        <authorList>
            <person name="Gan P."/>
            <person name="Tsushima A."/>
            <person name="Narusaka M."/>
            <person name="Narusaka Y."/>
            <person name="Takano Y."/>
            <person name="Kubo Y."/>
            <person name="Shirasu K."/>
        </authorList>
    </citation>
    <scope>GENOME REANNOTATION</scope>
    <source>
        <strain evidence="11">104-T / ATCC 96160 / CBS 514.97 / LARS 414 / MAFF 240422</strain>
    </source>
</reference>
<feature type="region of interest" description="Disordered" evidence="8">
    <location>
        <begin position="264"/>
        <end position="291"/>
    </location>
</feature>
<dbReference type="PANTHER" id="PTHR10920">
    <property type="entry name" value="RIBOSOMAL RNA METHYLTRANSFERASE"/>
    <property type="match status" value="1"/>
</dbReference>
<keyword evidence="7" id="KW-0175">Coiled coil</keyword>
<dbReference type="Proteomes" id="UP000014480">
    <property type="component" value="Unassembled WGS sequence"/>
</dbReference>
<evidence type="ECO:0000313" key="11">
    <source>
        <dbReference type="Proteomes" id="UP000014480"/>
    </source>
</evidence>
<feature type="region of interest" description="Disordered" evidence="8">
    <location>
        <begin position="384"/>
        <end position="437"/>
    </location>
</feature>
<dbReference type="InterPro" id="IPR029063">
    <property type="entry name" value="SAM-dependent_MTases_sf"/>
</dbReference>
<feature type="domain" description="Ribosomal RNA methyltransferase FtsJ" evidence="9">
    <location>
        <begin position="510"/>
        <end position="739"/>
    </location>
</feature>
<evidence type="ECO:0000256" key="3">
    <source>
        <dbReference type="ARBA" id="ARBA00022603"/>
    </source>
</evidence>
<keyword evidence="5" id="KW-0949">S-adenosyl-L-methionine</keyword>
<dbReference type="PANTHER" id="PTHR10920:SF18">
    <property type="entry name" value="RRNA METHYLTRANSFERASE 2, MITOCHONDRIAL"/>
    <property type="match status" value="1"/>
</dbReference>
<evidence type="ECO:0000256" key="4">
    <source>
        <dbReference type="ARBA" id="ARBA00022679"/>
    </source>
</evidence>
<dbReference type="Gene3D" id="3.40.50.150">
    <property type="entry name" value="Vaccinia Virus protein VP39"/>
    <property type="match status" value="1"/>
</dbReference>
<organism evidence="10 11">
    <name type="scientific">Colletotrichum orbiculare (strain 104-T / ATCC 96160 / CBS 514.97 / LARS 414 / MAFF 240422)</name>
    <name type="common">Cucumber anthracnose fungus</name>
    <name type="synonym">Colletotrichum lagenarium</name>
    <dbReference type="NCBI Taxonomy" id="1213857"/>
    <lineage>
        <taxon>Eukaryota</taxon>
        <taxon>Fungi</taxon>
        <taxon>Dikarya</taxon>
        <taxon>Ascomycota</taxon>
        <taxon>Pezizomycotina</taxon>
        <taxon>Sordariomycetes</taxon>
        <taxon>Hypocreomycetidae</taxon>
        <taxon>Glomerellales</taxon>
        <taxon>Glomerellaceae</taxon>
        <taxon>Colletotrichum</taxon>
        <taxon>Colletotrichum orbiculare species complex</taxon>
    </lineage>
</organism>
<accession>A0A484G397</accession>
<dbReference type="InterPro" id="IPR002877">
    <property type="entry name" value="RNA_MeTrfase_FtsJ_dom"/>
</dbReference>
<evidence type="ECO:0000259" key="9">
    <source>
        <dbReference type="Pfam" id="PF01728"/>
    </source>
</evidence>
<gene>
    <name evidence="10" type="ORF">Cob_v002054</name>
</gene>
<evidence type="ECO:0000256" key="2">
    <source>
        <dbReference type="ARBA" id="ARBA00022552"/>
    </source>
</evidence>
<dbReference type="OrthoDB" id="20105at2759"/>
<dbReference type="GO" id="GO:0005739">
    <property type="term" value="C:mitochondrion"/>
    <property type="evidence" value="ECO:0007669"/>
    <property type="project" value="TreeGrafter"/>
</dbReference>
<evidence type="ECO:0000256" key="1">
    <source>
        <dbReference type="ARBA" id="ARBA00009258"/>
    </source>
</evidence>
<proteinExistence type="inferred from homology"/>
<dbReference type="GO" id="GO:0008650">
    <property type="term" value="F:rRNA (uridine-2'-O-)-methyltransferase activity"/>
    <property type="evidence" value="ECO:0007669"/>
    <property type="project" value="TreeGrafter"/>
</dbReference>
<evidence type="ECO:0000256" key="6">
    <source>
        <dbReference type="ARBA" id="ARBA00041184"/>
    </source>
</evidence>
<dbReference type="STRING" id="1213857.A0A484G397"/>
<comment type="similarity">
    <text evidence="1">Belongs to the class I-like SAM-binding methyltransferase superfamily. RNA methyltransferase RlmE family.</text>
</comment>
<feature type="compositionally biased region" description="Acidic residues" evidence="8">
    <location>
        <begin position="485"/>
        <end position="495"/>
    </location>
</feature>
<evidence type="ECO:0000256" key="5">
    <source>
        <dbReference type="ARBA" id="ARBA00022691"/>
    </source>
</evidence>
<keyword evidence="3 10" id="KW-0489">Methyltransferase</keyword>
<name>A0A484G397_COLOR</name>
<dbReference type="Pfam" id="PF01728">
    <property type="entry name" value="FtsJ"/>
    <property type="match status" value="1"/>
</dbReference>
<evidence type="ECO:0000256" key="7">
    <source>
        <dbReference type="SAM" id="Coils"/>
    </source>
</evidence>
<dbReference type="InterPro" id="IPR015507">
    <property type="entry name" value="rRNA-MeTfrase_E"/>
</dbReference>
<feature type="region of interest" description="Disordered" evidence="8">
    <location>
        <begin position="482"/>
        <end position="504"/>
    </location>
</feature>
<dbReference type="AlphaFoldDB" id="A0A484G397"/>
<dbReference type="SUPFAM" id="SSF53335">
    <property type="entry name" value="S-adenosyl-L-methionine-dependent methyltransferases"/>
    <property type="match status" value="1"/>
</dbReference>
<reference evidence="11" key="1">
    <citation type="journal article" date="2013" name="New Phytol.">
        <title>Comparative genomic and transcriptomic analyses reveal the hemibiotrophic stage shift of Colletotrichum fungi.</title>
        <authorList>
            <person name="Gan P."/>
            <person name="Ikeda K."/>
            <person name="Irieda H."/>
            <person name="Narusaka M."/>
            <person name="O'Connell R.J."/>
            <person name="Narusaka Y."/>
            <person name="Takano Y."/>
            <person name="Kubo Y."/>
            <person name="Shirasu K."/>
        </authorList>
    </citation>
    <scope>NUCLEOTIDE SEQUENCE [LARGE SCALE GENOMIC DNA]</scope>
    <source>
        <strain evidence="11">104-T / ATCC 96160 / CBS 514.97 / LARS 414 / MAFF 240422</strain>
    </source>
</reference>
<dbReference type="HAMAP" id="MF_01547">
    <property type="entry name" value="RNA_methyltr_E"/>
    <property type="match status" value="1"/>
</dbReference>
<evidence type="ECO:0000313" key="10">
    <source>
        <dbReference type="EMBL" id="TDZ24926.1"/>
    </source>
</evidence>
<dbReference type="InterPro" id="IPR050082">
    <property type="entry name" value="RNA_methyltr_RlmE"/>
</dbReference>
<sequence length="747" mass="82392">MACLSKLGDLYDEASAELDSMRATNRERDSQLKSRAREIAHMKAELESLNNLSQESTKVLSEKLSLSREINSLRPEVEHLRSQMAHQHSIVEKNLILERQLEMAEVELVAERRAREQQAAQAELMILAEENLRQKIKVAEENERLHQEFDAVTSMAQIVEDDKDAVHVLTKKLRETETVMTNERRDHERLLKERDLVLSELNAQNEAMQQRLDIIKTKLRNTQEELKSARSELVQTRSSVVATTTTVPTWRLDGAKRNARKRRVEDLSVHDRSIGTPDDTARSRRAVKKKGNEQTLVGEKSLFSITPFLAKSKTISVEGTAVEEDDEDIADVSYVPSAHLHVQEAATDAGVGSGSDSVEAVVVDDVLTVAYPLEASEENLSGHRTLRGADFKKPRGRPKKALTEASPNMPKKASLGAKPSSKATADFHLGSEGTFQAKEREATLRARDHKTSEEVASIAAAGIASRDQDVKKKRRKLAGDSANLFDEDGGDEDDAANSRQPGKAMVQGLRSRAAFKLLEIDAKYRIFRKGQTVVDLGYAPGSWSQVAADRTKPSGQVLGIDIIPAQPPKGVSTIQGNFLSPDVQVLVKDHLSRAGNLRHVQPPASPGVEDAPAVVGSGRSYIDLERAASQGTEPSGSRSEGPRIKDGRLVDVVLSDMMMNTSGMAFRDHAGSMDLCAAALQFASDTLRNGGHFVCKFYQGAEDRAFEKKLKTLFARVLREKPESSRSDSKEAFFVALKRKGDVQLRS</sequence>
<dbReference type="EMBL" id="AMCV02000003">
    <property type="protein sequence ID" value="TDZ24926.1"/>
    <property type="molecule type" value="Genomic_DNA"/>
</dbReference>
<feature type="compositionally biased region" description="Basic and acidic residues" evidence="8">
    <location>
        <begin position="264"/>
        <end position="273"/>
    </location>
</feature>
<keyword evidence="11" id="KW-1185">Reference proteome</keyword>
<evidence type="ECO:0000256" key="8">
    <source>
        <dbReference type="SAM" id="MobiDB-lite"/>
    </source>
</evidence>
<feature type="coiled-coil region" evidence="7">
    <location>
        <begin position="173"/>
        <end position="239"/>
    </location>
</feature>
<comment type="caution">
    <text evidence="10">The sequence shown here is derived from an EMBL/GenBank/DDBJ whole genome shotgun (WGS) entry which is preliminary data.</text>
</comment>
<keyword evidence="2" id="KW-0698">rRNA processing</keyword>